<organism evidence="2 3">
    <name type="scientific">Segatella buccae</name>
    <dbReference type="NCBI Taxonomy" id="28126"/>
    <lineage>
        <taxon>Bacteria</taxon>
        <taxon>Pseudomonadati</taxon>
        <taxon>Bacteroidota</taxon>
        <taxon>Bacteroidia</taxon>
        <taxon>Bacteroidales</taxon>
        <taxon>Prevotellaceae</taxon>
        <taxon>Segatella</taxon>
    </lineage>
</organism>
<name>A0AAQ1UHU5_9BACT</name>
<dbReference type="AlphaFoldDB" id="A0AAQ1UHU5"/>
<protein>
    <submittedName>
        <fullName evidence="2">Protein of uncharacterized function (DUF2807)</fullName>
    </submittedName>
</protein>
<dbReference type="Pfam" id="PF10988">
    <property type="entry name" value="DUF2807"/>
    <property type="match status" value="1"/>
</dbReference>
<evidence type="ECO:0000313" key="3">
    <source>
        <dbReference type="Proteomes" id="UP000255283"/>
    </source>
</evidence>
<dbReference type="Proteomes" id="UP000255283">
    <property type="component" value="Unassembled WGS sequence"/>
</dbReference>
<comment type="caution">
    <text evidence="2">The sequence shown here is derived from an EMBL/GenBank/DDBJ whole genome shotgun (WGS) entry which is preliminary data.</text>
</comment>
<dbReference type="EMBL" id="UGTJ01000001">
    <property type="protein sequence ID" value="SUB79641.1"/>
    <property type="molecule type" value="Genomic_DNA"/>
</dbReference>
<feature type="domain" description="Putative auto-transporter adhesin head GIN" evidence="1">
    <location>
        <begin position="99"/>
        <end position="262"/>
    </location>
</feature>
<dbReference type="PROSITE" id="PS51257">
    <property type="entry name" value="PROKAR_LIPOPROTEIN"/>
    <property type="match status" value="1"/>
</dbReference>
<accession>A0AAQ1UHU5</accession>
<gene>
    <name evidence="2" type="ORF">NCTC13063_00909</name>
</gene>
<evidence type="ECO:0000313" key="2">
    <source>
        <dbReference type="EMBL" id="SUB79641.1"/>
    </source>
</evidence>
<dbReference type="RefSeq" id="WP_115153379.1">
    <property type="nucleotide sequence ID" value="NZ_UGTJ01000001.1"/>
</dbReference>
<dbReference type="Gene3D" id="2.160.20.120">
    <property type="match status" value="1"/>
</dbReference>
<sequence length="319" mass="33986">MKRNILLCLVALLGWGIWTSCHIDNLLERADGGEKVPDKVLNGLQDAPGRFSEATVISGLSGLADLVRNGGQRSLRAAESATSGWGGKTVSQTYRLEGFNEIECSGVAQIYFTQGDRYSVKATADEKLLKYLKMKVSDGVLVVETKINRGVNNAKIRVDVTAPHLKGVEISGVSGFHAANIVADDFEVELSGVSVCEFSTIKCRTFSGELSGVGKISGRVAARKAELDVSGTCKGTLDIAADVLSLEQSGAAKMEVNFKGRLAKVENSGAGYLNLRVNSDLLEVENSGVSRIKLSGVAARTKISRSGMSKIDTDALKKR</sequence>
<reference evidence="2 3" key="1">
    <citation type="submission" date="2018-06" db="EMBL/GenBank/DDBJ databases">
        <authorList>
            <consortium name="Pathogen Informatics"/>
            <person name="Doyle S."/>
        </authorList>
    </citation>
    <scope>NUCLEOTIDE SEQUENCE [LARGE SCALE GENOMIC DNA]</scope>
    <source>
        <strain evidence="2 3">NCTC13063</strain>
    </source>
</reference>
<evidence type="ECO:0000259" key="1">
    <source>
        <dbReference type="Pfam" id="PF10988"/>
    </source>
</evidence>
<dbReference type="InterPro" id="IPR021255">
    <property type="entry name" value="DUF2807"/>
</dbReference>
<proteinExistence type="predicted"/>